<protein>
    <submittedName>
        <fullName evidence="2">Uncharacterized protein</fullName>
    </submittedName>
</protein>
<evidence type="ECO:0000313" key="2">
    <source>
        <dbReference type="EMBL" id="KAL0336415.1"/>
    </source>
</evidence>
<sequence length="70" mass="7312">METPSNTQALQVVVGMSLAPATRGSAPAPLALAPPPSRAAGPTTDPHDEALPRIPPQENCPQPYWQPFNG</sequence>
<name>A0AAW2N0H4_SESRA</name>
<evidence type="ECO:0000256" key="1">
    <source>
        <dbReference type="SAM" id="MobiDB-lite"/>
    </source>
</evidence>
<proteinExistence type="predicted"/>
<organism evidence="2">
    <name type="scientific">Sesamum radiatum</name>
    <name type="common">Black benniseed</name>
    <dbReference type="NCBI Taxonomy" id="300843"/>
    <lineage>
        <taxon>Eukaryota</taxon>
        <taxon>Viridiplantae</taxon>
        <taxon>Streptophyta</taxon>
        <taxon>Embryophyta</taxon>
        <taxon>Tracheophyta</taxon>
        <taxon>Spermatophyta</taxon>
        <taxon>Magnoliopsida</taxon>
        <taxon>eudicotyledons</taxon>
        <taxon>Gunneridae</taxon>
        <taxon>Pentapetalae</taxon>
        <taxon>asterids</taxon>
        <taxon>lamiids</taxon>
        <taxon>Lamiales</taxon>
        <taxon>Pedaliaceae</taxon>
        <taxon>Sesamum</taxon>
    </lineage>
</organism>
<reference evidence="2" key="2">
    <citation type="journal article" date="2024" name="Plant">
        <title>Genomic evolution and insights into agronomic trait innovations of Sesamum species.</title>
        <authorList>
            <person name="Miao H."/>
            <person name="Wang L."/>
            <person name="Qu L."/>
            <person name="Liu H."/>
            <person name="Sun Y."/>
            <person name="Le M."/>
            <person name="Wang Q."/>
            <person name="Wei S."/>
            <person name="Zheng Y."/>
            <person name="Lin W."/>
            <person name="Duan Y."/>
            <person name="Cao H."/>
            <person name="Xiong S."/>
            <person name="Wang X."/>
            <person name="Wei L."/>
            <person name="Li C."/>
            <person name="Ma Q."/>
            <person name="Ju M."/>
            <person name="Zhao R."/>
            <person name="Li G."/>
            <person name="Mu C."/>
            <person name="Tian Q."/>
            <person name="Mei H."/>
            <person name="Zhang T."/>
            <person name="Gao T."/>
            <person name="Zhang H."/>
        </authorList>
    </citation>
    <scope>NUCLEOTIDE SEQUENCE</scope>
    <source>
        <strain evidence="2">G02</strain>
    </source>
</reference>
<comment type="caution">
    <text evidence="2">The sequence shown here is derived from an EMBL/GenBank/DDBJ whole genome shotgun (WGS) entry which is preliminary data.</text>
</comment>
<dbReference type="AlphaFoldDB" id="A0AAW2N0H4"/>
<feature type="region of interest" description="Disordered" evidence="1">
    <location>
        <begin position="21"/>
        <end position="70"/>
    </location>
</feature>
<reference evidence="2" key="1">
    <citation type="submission" date="2020-06" db="EMBL/GenBank/DDBJ databases">
        <authorList>
            <person name="Li T."/>
            <person name="Hu X."/>
            <person name="Zhang T."/>
            <person name="Song X."/>
            <person name="Zhang H."/>
            <person name="Dai N."/>
            <person name="Sheng W."/>
            <person name="Hou X."/>
            <person name="Wei L."/>
        </authorList>
    </citation>
    <scope>NUCLEOTIDE SEQUENCE</scope>
    <source>
        <strain evidence="2">G02</strain>
        <tissue evidence="2">Leaf</tissue>
    </source>
</reference>
<gene>
    <name evidence="2" type="ORF">Sradi_4853400</name>
</gene>
<accession>A0AAW2N0H4</accession>
<dbReference type="EMBL" id="JACGWJ010000021">
    <property type="protein sequence ID" value="KAL0336415.1"/>
    <property type="molecule type" value="Genomic_DNA"/>
</dbReference>